<dbReference type="InterPro" id="IPR011009">
    <property type="entry name" value="Kinase-like_dom_sf"/>
</dbReference>
<gene>
    <name evidence="10" type="ORF">LTR84_010544</name>
</gene>
<dbReference type="InterPro" id="IPR050660">
    <property type="entry name" value="NEK_Ser/Thr_kinase"/>
</dbReference>
<evidence type="ECO:0000256" key="3">
    <source>
        <dbReference type="ARBA" id="ARBA00022679"/>
    </source>
</evidence>
<evidence type="ECO:0000256" key="5">
    <source>
        <dbReference type="ARBA" id="ARBA00022777"/>
    </source>
</evidence>
<sequence length="437" mass="49628">MEYVRKKTKPTAATSQGSFGMYSREVSLYRAHRLVPRMVGNEEFCVLPQEHPMHNAFKSSSIISTFCNGGTLHRLSKVFCDGHKLIPEALLWHLLDQMLEVLGFLHRGYPSIYHADIHFENIFLHFADDSQQFPDFYLGDFGQAHMLDQFIWEVGPNPARMALNTRTDWKLSAGIFSDMRMLINTVKHAIFASRWGFKSQYSHVEEVQALANISPEFTAVLEQLMKASVLRQAIPHPTHGDNHQSDHSERYEQLIRIRRAVSRKAKVVRSALADLPDLQWTRPGRSQEDAVAGSHEKLQGSYEPTLFSSRAELLSQAERIPGPWRIARVDGTSNKVLGVEKLTFGFHLPHVSSRCLNGCDCRVRRQNGQRVAFNWDDHCRIPQLVETEVDRIGMDALREEAGTILPGSPVPAHFELDPEWTAERLGSAAEHPMDESV</sequence>
<keyword evidence="5" id="KW-0418">Kinase</keyword>
<evidence type="ECO:0000313" key="11">
    <source>
        <dbReference type="Proteomes" id="UP001358417"/>
    </source>
</evidence>
<keyword evidence="4" id="KW-0547">Nucleotide-binding</keyword>
<dbReference type="Gene3D" id="1.10.510.10">
    <property type="entry name" value="Transferase(Phosphotransferase) domain 1"/>
    <property type="match status" value="1"/>
</dbReference>
<comment type="caution">
    <text evidence="10">The sequence shown here is derived from an EMBL/GenBank/DDBJ whole genome shotgun (WGS) entry which is preliminary data.</text>
</comment>
<dbReference type="GO" id="GO:0004674">
    <property type="term" value="F:protein serine/threonine kinase activity"/>
    <property type="evidence" value="ECO:0007669"/>
    <property type="project" value="UniProtKB-KW"/>
</dbReference>
<evidence type="ECO:0000256" key="6">
    <source>
        <dbReference type="ARBA" id="ARBA00022840"/>
    </source>
</evidence>
<dbReference type="EMBL" id="JAVRRD010000045">
    <property type="protein sequence ID" value="KAK5044652.1"/>
    <property type="molecule type" value="Genomic_DNA"/>
</dbReference>
<reference evidence="10 11" key="1">
    <citation type="submission" date="2023-08" db="EMBL/GenBank/DDBJ databases">
        <title>Black Yeasts Isolated from many extreme environments.</title>
        <authorList>
            <person name="Coleine C."/>
            <person name="Stajich J.E."/>
            <person name="Selbmann L."/>
        </authorList>
    </citation>
    <scope>NUCLEOTIDE SEQUENCE [LARGE SCALE GENOMIC DNA]</scope>
    <source>
        <strain evidence="10 11">CCFEE 5792</strain>
    </source>
</reference>
<keyword evidence="6" id="KW-0067">ATP-binding</keyword>
<dbReference type="AlphaFoldDB" id="A0AAV9MVD7"/>
<protein>
    <recommendedName>
        <fullName evidence="1">non-specific serine/threonine protein kinase</fullName>
        <ecNumber evidence="1">2.7.11.1</ecNumber>
    </recommendedName>
</protein>
<evidence type="ECO:0000313" key="10">
    <source>
        <dbReference type="EMBL" id="KAK5044652.1"/>
    </source>
</evidence>
<evidence type="ECO:0000256" key="7">
    <source>
        <dbReference type="ARBA" id="ARBA00047899"/>
    </source>
</evidence>
<feature type="domain" description="Protein kinase" evidence="9">
    <location>
        <begin position="1"/>
        <end position="298"/>
    </location>
</feature>
<dbReference type="PROSITE" id="PS50011">
    <property type="entry name" value="PROTEIN_KINASE_DOM"/>
    <property type="match status" value="1"/>
</dbReference>
<keyword evidence="2" id="KW-0723">Serine/threonine-protein kinase</keyword>
<dbReference type="InterPro" id="IPR000719">
    <property type="entry name" value="Prot_kinase_dom"/>
</dbReference>
<accession>A0AAV9MVD7</accession>
<name>A0AAV9MVD7_9EURO</name>
<dbReference type="GeneID" id="89978701"/>
<dbReference type="SUPFAM" id="SSF56112">
    <property type="entry name" value="Protein kinase-like (PK-like)"/>
    <property type="match status" value="1"/>
</dbReference>
<evidence type="ECO:0000259" key="9">
    <source>
        <dbReference type="PROSITE" id="PS50011"/>
    </source>
</evidence>
<evidence type="ECO:0000256" key="8">
    <source>
        <dbReference type="ARBA" id="ARBA00048679"/>
    </source>
</evidence>
<proteinExistence type="predicted"/>
<dbReference type="GO" id="GO:0005634">
    <property type="term" value="C:nucleus"/>
    <property type="evidence" value="ECO:0007669"/>
    <property type="project" value="TreeGrafter"/>
</dbReference>
<keyword evidence="11" id="KW-1185">Reference proteome</keyword>
<dbReference type="RefSeq" id="XP_064700306.1">
    <property type="nucleotide sequence ID" value="XM_064854080.1"/>
</dbReference>
<dbReference type="Proteomes" id="UP001358417">
    <property type="component" value="Unassembled WGS sequence"/>
</dbReference>
<dbReference type="EC" id="2.7.11.1" evidence="1"/>
<comment type="catalytic activity">
    <reaction evidence="8">
        <text>L-seryl-[protein] + ATP = O-phospho-L-seryl-[protein] + ADP + H(+)</text>
        <dbReference type="Rhea" id="RHEA:17989"/>
        <dbReference type="Rhea" id="RHEA-COMP:9863"/>
        <dbReference type="Rhea" id="RHEA-COMP:11604"/>
        <dbReference type="ChEBI" id="CHEBI:15378"/>
        <dbReference type="ChEBI" id="CHEBI:29999"/>
        <dbReference type="ChEBI" id="CHEBI:30616"/>
        <dbReference type="ChEBI" id="CHEBI:83421"/>
        <dbReference type="ChEBI" id="CHEBI:456216"/>
        <dbReference type="EC" id="2.7.11.1"/>
    </reaction>
</comment>
<evidence type="ECO:0000256" key="4">
    <source>
        <dbReference type="ARBA" id="ARBA00022741"/>
    </source>
</evidence>
<dbReference type="GO" id="GO:0005524">
    <property type="term" value="F:ATP binding"/>
    <property type="evidence" value="ECO:0007669"/>
    <property type="project" value="UniProtKB-KW"/>
</dbReference>
<evidence type="ECO:0000256" key="1">
    <source>
        <dbReference type="ARBA" id="ARBA00012513"/>
    </source>
</evidence>
<comment type="catalytic activity">
    <reaction evidence="7">
        <text>L-threonyl-[protein] + ATP = O-phospho-L-threonyl-[protein] + ADP + H(+)</text>
        <dbReference type="Rhea" id="RHEA:46608"/>
        <dbReference type="Rhea" id="RHEA-COMP:11060"/>
        <dbReference type="Rhea" id="RHEA-COMP:11605"/>
        <dbReference type="ChEBI" id="CHEBI:15378"/>
        <dbReference type="ChEBI" id="CHEBI:30013"/>
        <dbReference type="ChEBI" id="CHEBI:30616"/>
        <dbReference type="ChEBI" id="CHEBI:61977"/>
        <dbReference type="ChEBI" id="CHEBI:456216"/>
        <dbReference type="EC" id="2.7.11.1"/>
    </reaction>
</comment>
<organism evidence="10 11">
    <name type="scientific">Exophiala bonariae</name>
    <dbReference type="NCBI Taxonomy" id="1690606"/>
    <lineage>
        <taxon>Eukaryota</taxon>
        <taxon>Fungi</taxon>
        <taxon>Dikarya</taxon>
        <taxon>Ascomycota</taxon>
        <taxon>Pezizomycotina</taxon>
        <taxon>Eurotiomycetes</taxon>
        <taxon>Chaetothyriomycetidae</taxon>
        <taxon>Chaetothyriales</taxon>
        <taxon>Herpotrichiellaceae</taxon>
        <taxon>Exophiala</taxon>
    </lineage>
</organism>
<evidence type="ECO:0000256" key="2">
    <source>
        <dbReference type="ARBA" id="ARBA00022527"/>
    </source>
</evidence>
<keyword evidence="3" id="KW-0808">Transferase</keyword>
<dbReference type="PANTHER" id="PTHR43671:SF98">
    <property type="entry name" value="SERINE_THREONINE-PROTEIN KINASE NEK11"/>
    <property type="match status" value="1"/>
</dbReference>
<dbReference type="PANTHER" id="PTHR43671">
    <property type="entry name" value="SERINE/THREONINE-PROTEIN KINASE NEK"/>
    <property type="match status" value="1"/>
</dbReference>